<evidence type="ECO:0000259" key="5">
    <source>
        <dbReference type="PROSITE" id="PS50097"/>
    </source>
</evidence>
<dbReference type="GO" id="GO:0006357">
    <property type="term" value="P:regulation of transcription by RNA polymerase II"/>
    <property type="evidence" value="ECO:0007669"/>
    <property type="project" value="TreeGrafter"/>
</dbReference>
<dbReference type="PROSITE" id="PS50097">
    <property type="entry name" value="BTB"/>
    <property type="match status" value="1"/>
</dbReference>
<dbReference type="CDD" id="cd18315">
    <property type="entry name" value="BTB_POZ_BAB-like"/>
    <property type="match status" value="1"/>
</dbReference>
<keyword evidence="2" id="KW-0539">Nucleus</keyword>
<dbReference type="GO" id="GO:0005634">
    <property type="term" value="C:nucleus"/>
    <property type="evidence" value="ECO:0007669"/>
    <property type="project" value="UniProtKB-SubCell"/>
</dbReference>
<dbReference type="PANTHER" id="PTHR23110">
    <property type="entry name" value="BTB DOMAIN TRANSCRIPTION FACTOR"/>
    <property type="match status" value="1"/>
</dbReference>
<feature type="domain" description="BTB" evidence="5">
    <location>
        <begin position="33"/>
        <end position="98"/>
    </location>
</feature>
<organism evidence="7 8">
    <name type="scientific">Megalurothrips usitatus</name>
    <name type="common">bean blossom thrips</name>
    <dbReference type="NCBI Taxonomy" id="439358"/>
    <lineage>
        <taxon>Eukaryota</taxon>
        <taxon>Metazoa</taxon>
        <taxon>Ecdysozoa</taxon>
        <taxon>Arthropoda</taxon>
        <taxon>Hexapoda</taxon>
        <taxon>Insecta</taxon>
        <taxon>Pterygota</taxon>
        <taxon>Neoptera</taxon>
        <taxon>Paraneoptera</taxon>
        <taxon>Thysanoptera</taxon>
        <taxon>Terebrantia</taxon>
        <taxon>Thripoidea</taxon>
        <taxon>Thripidae</taxon>
        <taxon>Megalurothrips</taxon>
    </lineage>
</organism>
<evidence type="ECO:0000256" key="1">
    <source>
        <dbReference type="ARBA" id="ARBA00004123"/>
    </source>
</evidence>
<gene>
    <name evidence="7" type="ORF">ONE63_009001</name>
</gene>
<sequence>MGSSAQLYNLGWSDFDSSLKCAVKGLRSRGDLVDVTLSAGGKTFPAHKLVLSAASNLFLELLKVTPCQHPVILLAGIGSDELEQVLDFVYTGEVSVRPAELSALLQAAHVLNIHGLVQGSITAEKPEDQDAAEAAMAASSEAGEKVNAASLAAATKAGMLQTVTSGSGSARRKRKIRWKDGDCDAPHDKWGKYDSDDESSDVENTPNDTTTNTIATQTTATSPTTQSTVSQTIQDVLKTNVSIQTECASSPNIPLSDLPRSGLPIVDGSLVPPHHLEMTEDEENKDETYSDIAAAADAAALAAAALADKKGISEQPAACPLCHAIIRQSRNLRRHLELKHFGKKPKKGKGGKRRTRSSHCDTDTESNAGSVADTTVIEHVQVEMKSPCGVLSSVHQSASSSPTQAPSLKHHTLTELQPAHQHHNVEAYLHQQQQQLQQLDSFHHIAPPTTTATTYQIPYPHPHPHLSMLRGDPHSILGGDALTFRASGQHHYSGSRSSGHQ</sequence>
<proteinExistence type="predicted"/>
<dbReference type="EMBL" id="JAPTSV010000007">
    <property type="protein sequence ID" value="KAJ1525798.1"/>
    <property type="molecule type" value="Genomic_DNA"/>
</dbReference>
<dbReference type="Proteomes" id="UP001075354">
    <property type="component" value="Chromosome 7"/>
</dbReference>
<keyword evidence="3" id="KW-0862">Zinc</keyword>
<evidence type="ECO:0000259" key="6">
    <source>
        <dbReference type="PROSITE" id="PS50157"/>
    </source>
</evidence>
<keyword evidence="8" id="KW-1185">Reference proteome</keyword>
<dbReference type="Gene3D" id="3.30.710.10">
    <property type="entry name" value="Potassium Channel Kv1.1, Chain A"/>
    <property type="match status" value="1"/>
</dbReference>
<accession>A0AAV7XKZ3</accession>
<feature type="region of interest" description="Disordered" evidence="4">
    <location>
        <begin position="339"/>
        <end position="373"/>
    </location>
</feature>
<evidence type="ECO:0000313" key="8">
    <source>
        <dbReference type="Proteomes" id="UP001075354"/>
    </source>
</evidence>
<dbReference type="SUPFAM" id="SSF54695">
    <property type="entry name" value="POZ domain"/>
    <property type="match status" value="1"/>
</dbReference>
<dbReference type="PANTHER" id="PTHR23110:SF10">
    <property type="entry name" value="TRANSCRIPTION FACTOR GAGA"/>
    <property type="match status" value="1"/>
</dbReference>
<feature type="compositionally biased region" description="Low complexity" evidence="4">
    <location>
        <begin position="205"/>
        <end position="226"/>
    </location>
</feature>
<dbReference type="PROSITE" id="PS00028">
    <property type="entry name" value="ZINC_FINGER_C2H2_1"/>
    <property type="match status" value="1"/>
</dbReference>
<dbReference type="InterPro" id="IPR051095">
    <property type="entry name" value="Dros_DevTransReg"/>
</dbReference>
<dbReference type="Pfam" id="PF00651">
    <property type="entry name" value="BTB"/>
    <property type="match status" value="1"/>
</dbReference>
<dbReference type="GO" id="GO:0048513">
    <property type="term" value="P:animal organ development"/>
    <property type="evidence" value="ECO:0007669"/>
    <property type="project" value="UniProtKB-ARBA"/>
</dbReference>
<dbReference type="AlphaFoldDB" id="A0AAV7XKZ3"/>
<evidence type="ECO:0000256" key="3">
    <source>
        <dbReference type="PROSITE-ProRule" id="PRU00042"/>
    </source>
</evidence>
<dbReference type="GO" id="GO:0008270">
    <property type="term" value="F:zinc ion binding"/>
    <property type="evidence" value="ECO:0007669"/>
    <property type="project" value="UniProtKB-KW"/>
</dbReference>
<dbReference type="InterPro" id="IPR000210">
    <property type="entry name" value="BTB/POZ_dom"/>
</dbReference>
<dbReference type="GO" id="GO:0003006">
    <property type="term" value="P:developmental process involved in reproduction"/>
    <property type="evidence" value="ECO:0007669"/>
    <property type="project" value="UniProtKB-ARBA"/>
</dbReference>
<feature type="compositionally biased region" description="Basic residues" evidence="4">
    <location>
        <begin position="341"/>
        <end position="357"/>
    </location>
</feature>
<feature type="compositionally biased region" description="Basic and acidic residues" evidence="4">
    <location>
        <begin position="178"/>
        <end position="194"/>
    </location>
</feature>
<dbReference type="InterPro" id="IPR015318">
    <property type="entry name" value="Znf_GAGA-bd_fac"/>
</dbReference>
<dbReference type="GO" id="GO:0048468">
    <property type="term" value="P:cell development"/>
    <property type="evidence" value="ECO:0007669"/>
    <property type="project" value="UniProtKB-ARBA"/>
</dbReference>
<name>A0AAV7XKZ3_9NEOP</name>
<evidence type="ECO:0000256" key="4">
    <source>
        <dbReference type="SAM" id="MobiDB-lite"/>
    </source>
</evidence>
<evidence type="ECO:0000256" key="2">
    <source>
        <dbReference type="ARBA" id="ARBA00023242"/>
    </source>
</evidence>
<evidence type="ECO:0000313" key="7">
    <source>
        <dbReference type="EMBL" id="KAJ1525798.1"/>
    </source>
</evidence>
<dbReference type="Gene3D" id="3.30.160.60">
    <property type="entry name" value="Classic Zinc Finger"/>
    <property type="match status" value="1"/>
</dbReference>
<keyword evidence="3" id="KW-0479">Metal-binding</keyword>
<feature type="domain" description="C2H2-type" evidence="6">
    <location>
        <begin position="317"/>
        <end position="345"/>
    </location>
</feature>
<comment type="subcellular location">
    <subcellularLocation>
        <location evidence="1">Nucleus</location>
    </subcellularLocation>
</comment>
<dbReference type="InterPro" id="IPR011333">
    <property type="entry name" value="SKP1/BTB/POZ_sf"/>
</dbReference>
<comment type="caution">
    <text evidence="7">The sequence shown here is derived from an EMBL/GenBank/DDBJ whole genome shotgun (WGS) entry which is preliminary data.</text>
</comment>
<keyword evidence="3" id="KW-0863">Zinc-finger</keyword>
<feature type="region of interest" description="Disordered" evidence="4">
    <location>
        <begin position="161"/>
        <end position="226"/>
    </location>
</feature>
<reference evidence="7" key="1">
    <citation type="submission" date="2022-12" db="EMBL/GenBank/DDBJ databases">
        <title>Chromosome-level genome assembly of the bean flower thrips Megalurothrips usitatus.</title>
        <authorList>
            <person name="Ma L."/>
            <person name="Liu Q."/>
            <person name="Li H."/>
            <person name="Cai W."/>
        </authorList>
    </citation>
    <scope>NUCLEOTIDE SEQUENCE</scope>
    <source>
        <strain evidence="7">Cailab_2022a</strain>
    </source>
</reference>
<dbReference type="PROSITE" id="PS50157">
    <property type="entry name" value="ZINC_FINGER_C2H2_2"/>
    <property type="match status" value="1"/>
</dbReference>
<protein>
    <submittedName>
        <fullName evidence="7">Uncharacterized protein</fullName>
    </submittedName>
</protein>
<dbReference type="Pfam" id="PF09237">
    <property type="entry name" value="GAGA"/>
    <property type="match status" value="1"/>
</dbReference>
<dbReference type="InterPro" id="IPR013087">
    <property type="entry name" value="Znf_C2H2_type"/>
</dbReference>
<dbReference type="SMART" id="SM00225">
    <property type="entry name" value="BTB"/>
    <property type="match status" value="1"/>
</dbReference>